<evidence type="ECO:0000256" key="1">
    <source>
        <dbReference type="SAM" id="MobiDB-lite"/>
    </source>
</evidence>
<accession>A0ABS1EHQ1</accession>
<name>A0ABS1EHQ1_9BURK</name>
<evidence type="ECO:0000313" key="2">
    <source>
        <dbReference type="EMBL" id="MBK1782542.1"/>
    </source>
</evidence>
<protein>
    <recommendedName>
        <fullName evidence="4">DUF1376 domain-containing protein</fullName>
    </recommendedName>
</protein>
<evidence type="ECO:0000313" key="3">
    <source>
        <dbReference type="Proteomes" id="UP000635316"/>
    </source>
</evidence>
<evidence type="ECO:0008006" key="4">
    <source>
        <dbReference type="Google" id="ProtNLM"/>
    </source>
</evidence>
<reference evidence="2 3" key="1">
    <citation type="submission" date="2020-12" db="EMBL/GenBank/DDBJ databases">
        <authorList>
            <person name="Lu T."/>
            <person name="Wang Q."/>
            <person name="Han X."/>
        </authorList>
    </citation>
    <scope>NUCLEOTIDE SEQUENCE [LARGE SCALE GENOMIC DNA]</scope>
    <source>
        <strain evidence="2 3">WQ 585</strain>
    </source>
</reference>
<dbReference type="Proteomes" id="UP000635316">
    <property type="component" value="Unassembled WGS sequence"/>
</dbReference>
<keyword evidence="3" id="KW-1185">Reference proteome</keyword>
<feature type="compositionally biased region" description="Basic and acidic residues" evidence="1">
    <location>
        <begin position="115"/>
        <end position="125"/>
    </location>
</feature>
<organism evidence="2 3">
    <name type="scientific">Advenella mandrilli</name>
    <dbReference type="NCBI Taxonomy" id="2800330"/>
    <lineage>
        <taxon>Bacteria</taxon>
        <taxon>Pseudomonadati</taxon>
        <taxon>Pseudomonadota</taxon>
        <taxon>Betaproteobacteria</taxon>
        <taxon>Burkholderiales</taxon>
        <taxon>Alcaligenaceae</taxon>
    </lineage>
</organism>
<gene>
    <name evidence="2" type="ORF">JHL22_15120</name>
</gene>
<dbReference type="EMBL" id="JAENGP010000024">
    <property type="protein sequence ID" value="MBK1782542.1"/>
    <property type="molecule type" value="Genomic_DNA"/>
</dbReference>
<comment type="caution">
    <text evidence="2">The sequence shown here is derived from an EMBL/GenBank/DDBJ whole genome shotgun (WGS) entry which is preliminary data.</text>
</comment>
<sequence>MSNPSMPWFRMYTDFLNDPKMISLAFEDQRHFVGILALKSDGMLEQDCDPELMDKIVAQRLWIDRGVIREVKKRLVNAGLIYEDWQPVAWNKRQKISDHDSTNAERQKRYRIRQKQEQERLKQEQENTNETQDTDFIEQNKTKEVSNDTITQRNALRNVTVTQLDKNRIDKNRRDKSNDALLITPPSCPIQEIVDLYHKHMPENPKVKILDNKRIRAITEKWNEAATSNNKPFGYQTVEDGLKAWEVFFEICNDSDFLTGKVAPGPGRTIPFIAELDFLVSDKGFKGCLENKYHRENV</sequence>
<dbReference type="RefSeq" id="WP_200239303.1">
    <property type="nucleotide sequence ID" value="NZ_JAENGP010000024.1"/>
</dbReference>
<proteinExistence type="predicted"/>
<feature type="region of interest" description="Disordered" evidence="1">
    <location>
        <begin position="115"/>
        <end position="136"/>
    </location>
</feature>